<evidence type="ECO:0000313" key="1">
    <source>
        <dbReference type="EMBL" id="RXK36968.1"/>
    </source>
</evidence>
<dbReference type="Proteomes" id="UP000289152">
    <property type="component" value="Unassembled WGS sequence"/>
</dbReference>
<dbReference type="EMBL" id="SDIL01000081">
    <property type="protein sequence ID" value="RXK36968.1"/>
    <property type="molecule type" value="Genomic_DNA"/>
</dbReference>
<protein>
    <submittedName>
        <fullName evidence="1">Uncharacterized protein</fullName>
    </submittedName>
</protein>
<evidence type="ECO:0000313" key="2">
    <source>
        <dbReference type="Proteomes" id="UP000289152"/>
    </source>
</evidence>
<sequence length="280" mass="32281">MPYTYEDPLYYFPKTPQQELYDIMLRLEALEDHTMTNMFANAKASPAVHYPVVDEPKGQYEYYATDAYDPHYPQYVFPNTQYDNISYERAHQNVMFNSYANQSHDHVHTKEDNYGLEMLSAVAVEDGAIVNDHAMTTDKITTKANFPYESSVHETAAFGTTFDATHEVPYIPPNPRAPTIPSEADWQKSLLDLVEAHTIELIIKETKDRERTIQQRAKAEQRRTKRHIRRFLTMMHGAQYTRACIACMLAGKEHECSHRKSGERCARCAFREESCVGAIP</sequence>
<accession>A0A4Q1BH96</accession>
<dbReference type="InParanoid" id="A0A4Q1BH96"/>
<name>A0A4Q1BH96_TREME</name>
<gene>
    <name evidence="1" type="ORF">M231_05732</name>
</gene>
<organism evidence="1 2">
    <name type="scientific">Tremella mesenterica</name>
    <name type="common">Jelly fungus</name>
    <dbReference type="NCBI Taxonomy" id="5217"/>
    <lineage>
        <taxon>Eukaryota</taxon>
        <taxon>Fungi</taxon>
        <taxon>Dikarya</taxon>
        <taxon>Basidiomycota</taxon>
        <taxon>Agaricomycotina</taxon>
        <taxon>Tremellomycetes</taxon>
        <taxon>Tremellales</taxon>
        <taxon>Tremellaceae</taxon>
        <taxon>Tremella</taxon>
    </lineage>
</organism>
<proteinExistence type="predicted"/>
<keyword evidence="2" id="KW-1185">Reference proteome</keyword>
<dbReference type="AlphaFoldDB" id="A0A4Q1BH96"/>
<reference evidence="1 2" key="1">
    <citation type="submission" date="2016-06" db="EMBL/GenBank/DDBJ databases">
        <title>Evolution of pathogenesis and genome organization in the Tremellales.</title>
        <authorList>
            <person name="Cuomo C."/>
            <person name="Litvintseva A."/>
            <person name="Heitman J."/>
            <person name="Chen Y."/>
            <person name="Sun S."/>
            <person name="Springer D."/>
            <person name="Dromer F."/>
            <person name="Young S."/>
            <person name="Zeng Q."/>
            <person name="Chapman S."/>
            <person name="Gujja S."/>
            <person name="Saif S."/>
            <person name="Birren B."/>
        </authorList>
    </citation>
    <scope>NUCLEOTIDE SEQUENCE [LARGE SCALE GENOMIC DNA]</scope>
    <source>
        <strain evidence="1 2">ATCC 28783</strain>
    </source>
</reference>
<comment type="caution">
    <text evidence="1">The sequence shown here is derived from an EMBL/GenBank/DDBJ whole genome shotgun (WGS) entry which is preliminary data.</text>
</comment>